<keyword evidence="4" id="KW-1185">Reference proteome</keyword>
<evidence type="ECO:0000313" key="3">
    <source>
        <dbReference type="EMBL" id="PTX60671.1"/>
    </source>
</evidence>
<dbReference type="InterPro" id="IPR036249">
    <property type="entry name" value="Thioredoxin-like_sf"/>
</dbReference>
<evidence type="ECO:0000313" key="4">
    <source>
        <dbReference type="Proteomes" id="UP000244090"/>
    </source>
</evidence>
<evidence type="ECO:0000256" key="1">
    <source>
        <dbReference type="ARBA" id="ARBA00007198"/>
    </source>
</evidence>
<name>A0A2T6BX65_9FLAO</name>
<organism evidence="3 4">
    <name type="scientific">Kordia periserrulae</name>
    <dbReference type="NCBI Taxonomy" id="701523"/>
    <lineage>
        <taxon>Bacteria</taxon>
        <taxon>Pseudomonadati</taxon>
        <taxon>Bacteroidota</taxon>
        <taxon>Flavobacteriia</taxon>
        <taxon>Flavobacteriales</taxon>
        <taxon>Flavobacteriaceae</taxon>
        <taxon>Kordia</taxon>
    </lineage>
</organism>
<evidence type="ECO:0000256" key="2">
    <source>
        <dbReference type="PROSITE-ProRule" id="PRU01282"/>
    </source>
</evidence>
<dbReference type="Proteomes" id="UP000244090">
    <property type="component" value="Unassembled WGS sequence"/>
</dbReference>
<dbReference type="PANTHER" id="PTHR30041:SF8">
    <property type="entry name" value="PROTEIN YFFB"/>
    <property type="match status" value="1"/>
</dbReference>
<dbReference type="EMBL" id="QBKT01000006">
    <property type="protein sequence ID" value="PTX60671.1"/>
    <property type="molecule type" value="Genomic_DNA"/>
</dbReference>
<dbReference type="Gene3D" id="3.40.30.10">
    <property type="entry name" value="Glutaredoxin"/>
    <property type="match status" value="1"/>
</dbReference>
<dbReference type="PROSITE" id="PS51353">
    <property type="entry name" value="ARSC"/>
    <property type="match status" value="1"/>
</dbReference>
<sequence>MKKIYHLSTCNTCQRILKELQPSEDVVLQDIKSSAITAQQLEAMKALAGSYEALFSKRARLYKEKELKNQNLTEDDFKKYILEHYTFLKRPVILVDDQIFIGNAAKTVAAAKEALA</sequence>
<dbReference type="OrthoDB" id="1120494at2"/>
<reference evidence="3 4" key="1">
    <citation type="submission" date="2018-04" db="EMBL/GenBank/DDBJ databases">
        <title>Genomic Encyclopedia of Archaeal and Bacterial Type Strains, Phase II (KMG-II): from individual species to whole genera.</title>
        <authorList>
            <person name="Goeker M."/>
        </authorList>
    </citation>
    <scope>NUCLEOTIDE SEQUENCE [LARGE SCALE GENOMIC DNA]</scope>
    <source>
        <strain evidence="3 4">DSM 25731</strain>
    </source>
</reference>
<comment type="similarity">
    <text evidence="1 2">Belongs to the ArsC family.</text>
</comment>
<dbReference type="RefSeq" id="WP_108115592.1">
    <property type="nucleotide sequence ID" value="NZ_QBKT01000006.1"/>
</dbReference>
<dbReference type="InterPro" id="IPR006660">
    <property type="entry name" value="Arsenate_reductase-like"/>
</dbReference>
<accession>A0A2T6BX65</accession>
<protein>
    <submittedName>
        <fullName evidence="3">Arsenate reductase-like glutaredoxin family protein</fullName>
    </submittedName>
</protein>
<dbReference type="PANTHER" id="PTHR30041">
    <property type="entry name" value="ARSENATE REDUCTASE"/>
    <property type="match status" value="1"/>
</dbReference>
<gene>
    <name evidence="3" type="ORF">C8N46_106317</name>
</gene>
<proteinExistence type="inferred from homology"/>
<dbReference type="SUPFAM" id="SSF52833">
    <property type="entry name" value="Thioredoxin-like"/>
    <property type="match status" value="1"/>
</dbReference>
<dbReference type="Pfam" id="PF03960">
    <property type="entry name" value="ArsC"/>
    <property type="match status" value="1"/>
</dbReference>
<comment type="caution">
    <text evidence="3">The sequence shown here is derived from an EMBL/GenBank/DDBJ whole genome shotgun (WGS) entry which is preliminary data.</text>
</comment>
<dbReference type="AlphaFoldDB" id="A0A2T6BX65"/>